<name>A0ABR6VHG5_9FIRM</name>
<dbReference type="PROSITE" id="PS50305">
    <property type="entry name" value="SIRTUIN"/>
    <property type="match status" value="1"/>
</dbReference>
<comment type="caution">
    <text evidence="2">Lacks conserved residue(s) required for the propagation of feature annotation.</text>
</comment>
<evidence type="ECO:0000256" key="1">
    <source>
        <dbReference type="ARBA" id="ARBA00023027"/>
    </source>
</evidence>
<evidence type="ECO:0000259" key="3">
    <source>
        <dbReference type="PROSITE" id="PS50305"/>
    </source>
</evidence>
<gene>
    <name evidence="4" type="ORF">H8J70_05435</name>
</gene>
<keyword evidence="5" id="KW-1185">Reference proteome</keyword>
<dbReference type="SUPFAM" id="SSF52467">
    <property type="entry name" value="DHS-like NAD/FAD-binding domain"/>
    <property type="match status" value="1"/>
</dbReference>
<evidence type="ECO:0000313" key="4">
    <source>
        <dbReference type="EMBL" id="MBC3536690.1"/>
    </source>
</evidence>
<dbReference type="Gene3D" id="3.40.50.1220">
    <property type="entry name" value="TPP-binding domain"/>
    <property type="match status" value="1"/>
</dbReference>
<sequence>MTEGIHLFADNQALQDLLGDFKSRYGLRSLLQGMGARWPEEEVKWAFWSRIVQHYCNEYQPTPVMHDLKALVGDKEYFIVTSNGEEHFEKSGFAKEKIYEIEGTWLALQCAHACHAGLYPWSDLAGKMADAEQDGRIPADMVPKCPHCGGPMAVHLCLDQNFLPDHEAGRRFQDFLTQYHGKNLVILELGIGKNNQLIKAPLMRLTAAEAQATYITINLGEIFITPDIKDRAYGLDGYLEPVVHELVTCL</sequence>
<dbReference type="InterPro" id="IPR029035">
    <property type="entry name" value="DHS-like_NAD/FAD-binding_dom"/>
</dbReference>
<feature type="domain" description="Deacetylase sirtuin-type" evidence="3">
    <location>
        <begin position="1"/>
        <end position="250"/>
    </location>
</feature>
<evidence type="ECO:0000256" key="2">
    <source>
        <dbReference type="PROSITE-ProRule" id="PRU00236"/>
    </source>
</evidence>
<accession>A0ABR6VHG5</accession>
<organism evidence="4 5">
    <name type="scientific">Megasphaera hominis</name>
    <dbReference type="NCBI Taxonomy" id="159836"/>
    <lineage>
        <taxon>Bacteria</taxon>
        <taxon>Bacillati</taxon>
        <taxon>Bacillota</taxon>
        <taxon>Negativicutes</taxon>
        <taxon>Veillonellales</taxon>
        <taxon>Veillonellaceae</taxon>
        <taxon>Megasphaera</taxon>
    </lineage>
</organism>
<comment type="caution">
    <text evidence="4">The sequence shown here is derived from an EMBL/GenBank/DDBJ whole genome shotgun (WGS) entry which is preliminary data.</text>
</comment>
<dbReference type="InterPro" id="IPR026590">
    <property type="entry name" value="Ssirtuin_cat_dom"/>
</dbReference>
<dbReference type="Proteomes" id="UP000606870">
    <property type="component" value="Unassembled WGS sequence"/>
</dbReference>
<evidence type="ECO:0000313" key="5">
    <source>
        <dbReference type="Proteomes" id="UP000606870"/>
    </source>
</evidence>
<reference evidence="4 5" key="1">
    <citation type="submission" date="2020-08" db="EMBL/GenBank/DDBJ databases">
        <authorList>
            <person name="Liu C."/>
            <person name="Sun Q."/>
        </authorList>
    </citation>
    <scope>NUCLEOTIDE SEQUENCE [LARGE SCALE GENOMIC DNA]</scope>
    <source>
        <strain evidence="4 5">NSJ-59</strain>
    </source>
</reference>
<keyword evidence="1" id="KW-0520">NAD</keyword>
<dbReference type="EMBL" id="JACOGK010000012">
    <property type="protein sequence ID" value="MBC3536690.1"/>
    <property type="molecule type" value="Genomic_DNA"/>
</dbReference>
<proteinExistence type="predicted"/>
<protein>
    <submittedName>
        <fullName evidence="4">NAD-dependent protein deacetylase, SIR2 family</fullName>
    </submittedName>
</protein>